<dbReference type="GO" id="GO:0005829">
    <property type="term" value="C:cytosol"/>
    <property type="evidence" value="ECO:0007669"/>
    <property type="project" value="TreeGrafter"/>
</dbReference>
<dbReference type="KEGG" id="ccb:Clocel_1212"/>
<evidence type="ECO:0000259" key="2">
    <source>
        <dbReference type="Pfam" id="PF00881"/>
    </source>
</evidence>
<accession>D9SUR3</accession>
<dbReference type="Pfam" id="PF00881">
    <property type="entry name" value="Nitroreductase"/>
    <property type="match status" value="1"/>
</dbReference>
<feature type="domain" description="Nitroreductase" evidence="2">
    <location>
        <begin position="8"/>
        <end position="174"/>
    </location>
</feature>
<name>D9SUR3_CLOC7</name>
<gene>
    <name evidence="3" type="ordered locus">Clocel_1212</name>
</gene>
<dbReference type="InterPro" id="IPR029479">
    <property type="entry name" value="Nitroreductase"/>
</dbReference>
<organism evidence="3 4">
    <name type="scientific">Clostridium cellulovorans (strain ATCC 35296 / DSM 3052 / OCM 3 / 743B)</name>
    <dbReference type="NCBI Taxonomy" id="573061"/>
    <lineage>
        <taxon>Bacteria</taxon>
        <taxon>Bacillati</taxon>
        <taxon>Bacillota</taxon>
        <taxon>Clostridia</taxon>
        <taxon>Eubacteriales</taxon>
        <taxon>Clostridiaceae</taxon>
        <taxon>Clostridium</taxon>
    </lineage>
</organism>
<dbReference type="HOGENOM" id="CLU_070764_7_0_9"/>
<dbReference type="PANTHER" id="PTHR23026:SF125">
    <property type="entry name" value="OXYGEN-INSENSITIVE NAD(P)H NITROREDUCTASE"/>
    <property type="match status" value="1"/>
</dbReference>
<dbReference type="eggNOG" id="COG0778">
    <property type="taxonomic scope" value="Bacteria"/>
</dbReference>
<dbReference type="SUPFAM" id="SSF55469">
    <property type="entry name" value="FMN-dependent nitroreductase-like"/>
    <property type="match status" value="1"/>
</dbReference>
<dbReference type="EMBL" id="CP002160">
    <property type="protein sequence ID" value="ADL50968.1"/>
    <property type="molecule type" value="Genomic_DNA"/>
</dbReference>
<dbReference type="Gene3D" id="3.40.109.10">
    <property type="entry name" value="NADH Oxidase"/>
    <property type="match status" value="1"/>
</dbReference>
<dbReference type="InterPro" id="IPR000415">
    <property type="entry name" value="Nitroreductase-like"/>
</dbReference>
<reference evidence="3 4" key="1">
    <citation type="submission" date="2010-08" db="EMBL/GenBank/DDBJ databases">
        <title>Complete sequence of Clostridium cellulovorans 743B.</title>
        <authorList>
            <consortium name="US DOE Joint Genome Institute"/>
            <person name="Lucas S."/>
            <person name="Copeland A."/>
            <person name="Lapidus A."/>
            <person name="Cheng J.-F."/>
            <person name="Bruce D."/>
            <person name="Goodwin L."/>
            <person name="Pitluck S."/>
            <person name="Chertkov O."/>
            <person name="Detter J.C."/>
            <person name="Han C."/>
            <person name="Tapia R."/>
            <person name="Land M."/>
            <person name="Hauser L."/>
            <person name="Chang Y.-J."/>
            <person name="Jeffries C."/>
            <person name="Kyrpides N."/>
            <person name="Ivanova N."/>
            <person name="Mikhailova N."/>
            <person name="Hemme C.L."/>
            <person name="Woyke T."/>
        </authorList>
    </citation>
    <scope>NUCLEOTIDE SEQUENCE [LARGE SCALE GENOMIC DNA]</scope>
    <source>
        <strain evidence="4">ATCC 35296 / DSM 3052 / OCM 3 / 743B</strain>
    </source>
</reference>
<proteinExistence type="predicted"/>
<dbReference type="CDD" id="cd02062">
    <property type="entry name" value="Nitro_FMN_reductase"/>
    <property type="match status" value="1"/>
</dbReference>
<dbReference type="OrthoDB" id="9783470at2"/>
<dbReference type="RefSeq" id="WP_010076174.1">
    <property type="nucleotide sequence ID" value="NC_014393.1"/>
</dbReference>
<dbReference type="AlphaFoldDB" id="D9SUR3"/>
<evidence type="ECO:0000256" key="1">
    <source>
        <dbReference type="ARBA" id="ARBA00023027"/>
    </source>
</evidence>
<protein>
    <submittedName>
        <fullName evidence="3">Nitroreductase</fullName>
    </submittedName>
</protein>
<dbReference type="GO" id="GO:0046256">
    <property type="term" value="P:2,4,6-trinitrotoluene catabolic process"/>
    <property type="evidence" value="ECO:0007669"/>
    <property type="project" value="TreeGrafter"/>
</dbReference>
<dbReference type="PANTHER" id="PTHR23026">
    <property type="entry name" value="NADPH NITROREDUCTASE"/>
    <property type="match status" value="1"/>
</dbReference>
<keyword evidence="4" id="KW-1185">Reference proteome</keyword>
<keyword evidence="1" id="KW-0520">NAD</keyword>
<dbReference type="InterPro" id="IPR050627">
    <property type="entry name" value="Nitroreductase/BluB"/>
</dbReference>
<evidence type="ECO:0000313" key="4">
    <source>
        <dbReference type="Proteomes" id="UP000002730"/>
    </source>
</evidence>
<sequence>MDIIIENILTRRSTRKFKVDQIRDEDLSTILEAAKHAPSGGNSQCWHFTVIQNQEILKKLNYLVREAFAKVVVDENTYKSIRTGKAAAQNENYCFYYNAPTLIIVSNEINYGNAMADSACAIENMLLAANALSLGSCYINQIRWFYEDEAMRKVLTEIGIPENHQVCGSVALGYNDGLIPATKKIKEGTVTFIR</sequence>
<dbReference type="STRING" id="573061.Clocel_1212"/>
<evidence type="ECO:0000313" key="3">
    <source>
        <dbReference type="EMBL" id="ADL50968.1"/>
    </source>
</evidence>
<dbReference type="Proteomes" id="UP000002730">
    <property type="component" value="Chromosome"/>
</dbReference>
<dbReference type="GO" id="GO:0046857">
    <property type="term" value="F:oxidoreductase activity, acting on other nitrogenous compounds as donors, with NAD or NADP as acceptor"/>
    <property type="evidence" value="ECO:0007669"/>
    <property type="project" value="TreeGrafter"/>
</dbReference>